<evidence type="ECO:0000313" key="1">
    <source>
        <dbReference type="EMBL" id="THU87623.1"/>
    </source>
</evidence>
<name>A0A4S8LFX5_DENBC</name>
<sequence>MYYMLLALRCRHTHSCIIQPFVFMFNISSGRFCGCELCPPGLHLPWTQVTHNRNGNLGRWFVAVRCFQFSLSFII</sequence>
<keyword evidence="2" id="KW-1185">Reference proteome</keyword>
<evidence type="ECO:0000313" key="2">
    <source>
        <dbReference type="Proteomes" id="UP000297245"/>
    </source>
</evidence>
<dbReference type="AlphaFoldDB" id="A0A4S8LFX5"/>
<reference evidence="1 2" key="1">
    <citation type="journal article" date="2019" name="Nat. Ecol. Evol.">
        <title>Megaphylogeny resolves global patterns of mushroom evolution.</title>
        <authorList>
            <person name="Varga T."/>
            <person name="Krizsan K."/>
            <person name="Foldi C."/>
            <person name="Dima B."/>
            <person name="Sanchez-Garcia M."/>
            <person name="Sanchez-Ramirez S."/>
            <person name="Szollosi G.J."/>
            <person name="Szarkandi J.G."/>
            <person name="Papp V."/>
            <person name="Albert L."/>
            <person name="Andreopoulos W."/>
            <person name="Angelini C."/>
            <person name="Antonin V."/>
            <person name="Barry K.W."/>
            <person name="Bougher N.L."/>
            <person name="Buchanan P."/>
            <person name="Buyck B."/>
            <person name="Bense V."/>
            <person name="Catcheside P."/>
            <person name="Chovatia M."/>
            <person name="Cooper J."/>
            <person name="Damon W."/>
            <person name="Desjardin D."/>
            <person name="Finy P."/>
            <person name="Geml J."/>
            <person name="Haridas S."/>
            <person name="Hughes K."/>
            <person name="Justo A."/>
            <person name="Karasinski D."/>
            <person name="Kautmanova I."/>
            <person name="Kiss B."/>
            <person name="Kocsube S."/>
            <person name="Kotiranta H."/>
            <person name="LaButti K.M."/>
            <person name="Lechner B.E."/>
            <person name="Liimatainen K."/>
            <person name="Lipzen A."/>
            <person name="Lukacs Z."/>
            <person name="Mihaltcheva S."/>
            <person name="Morgado L.N."/>
            <person name="Niskanen T."/>
            <person name="Noordeloos M.E."/>
            <person name="Ohm R.A."/>
            <person name="Ortiz-Santana B."/>
            <person name="Ovrebo C."/>
            <person name="Racz N."/>
            <person name="Riley R."/>
            <person name="Savchenko A."/>
            <person name="Shiryaev A."/>
            <person name="Soop K."/>
            <person name="Spirin V."/>
            <person name="Szebenyi C."/>
            <person name="Tomsovsky M."/>
            <person name="Tulloss R.E."/>
            <person name="Uehling J."/>
            <person name="Grigoriev I.V."/>
            <person name="Vagvolgyi C."/>
            <person name="Papp T."/>
            <person name="Martin F.M."/>
            <person name="Miettinen O."/>
            <person name="Hibbett D.S."/>
            <person name="Nagy L.G."/>
        </authorList>
    </citation>
    <scope>NUCLEOTIDE SEQUENCE [LARGE SCALE GENOMIC DNA]</scope>
    <source>
        <strain evidence="1 2">CBS 962.96</strain>
    </source>
</reference>
<dbReference type="EMBL" id="ML179442">
    <property type="protein sequence ID" value="THU87623.1"/>
    <property type="molecule type" value="Genomic_DNA"/>
</dbReference>
<protein>
    <submittedName>
        <fullName evidence="1">Uncharacterized protein</fullName>
    </submittedName>
</protein>
<gene>
    <name evidence="1" type="ORF">K435DRAFT_336959</name>
</gene>
<organism evidence="1 2">
    <name type="scientific">Dendrothele bispora (strain CBS 962.96)</name>
    <dbReference type="NCBI Taxonomy" id="1314807"/>
    <lineage>
        <taxon>Eukaryota</taxon>
        <taxon>Fungi</taxon>
        <taxon>Dikarya</taxon>
        <taxon>Basidiomycota</taxon>
        <taxon>Agaricomycotina</taxon>
        <taxon>Agaricomycetes</taxon>
        <taxon>Agaricomycetidae</taxon>
        <taxon>Agaricales</taxon>
        <taxon>Agaricales incertae sedis</taxon>
        <taxon>Dendrothele</taxon>
    </lineage>
</organism>
<accession>A0A4S8LFX5</accession>
<dbReference type="Proteomes" id="UP000297245">
    <property type="component" value="Unassembled WGS sequence"/>
</dbReference>
<proteinExistence type="predicted"/>